<evidence type="ECO:0000259" key="3">
    <source>
        <dbReference type="Pfam" id="PF04836"/>
    </source>
</evidence>
<dbReference type="Pfam" id="PF04836">
    <property type="entry name" value="IFRD_C"/>
    <property type="match status" value="1"/>
</dbReference>
<evidence type="ECO:0000259" key="4">
    <source>
        <dbReference type="Pfam" id="PF05004"/>
    </source>
</evidence>
<proteinExistence type="inferred from homology"/>
<dbReference type="PANTHER" id="PTHR12354">
    <property type="entry name" value="INTERFERON-RELATED DEVELOPMENTAL REGULATOR"/>
    <property type="match status" value="1"/>
</dbReference>
<dbReference type="InterPro" id="IPR006921">
    <property type="entry name" value="Interferon-rel_develop_reg_C"/>
</dbReference>
<accession>A0A7S3VGM5</accession>
<evidence type="ECO:0000256" key="1">
    <source>
        <dbReference type="ARBA" id="ARBA00008828"/>
    </source>
</evidence>
<feature type="region of interest" description="Disordered" evidence="2">
    <location>
        <begin position="417"/>
        <end position="460"/>
    </location>
</feature>
<feature type="compositionally biased region" description="Gly residues" evidence="2">
    <location>
        <begin position="284"/>
        <end position="295"/>
    </location>
</feature>
<dbReference type="InterPro" id="IPR016024">
    <property type="entry name" value="ARM-type_fold"/>
</dbReference>
<gene>
    <name evidence="5" type="ORF">DTER00134_LOCUS212</name>
</gene>
<feature type="domain" description="Interferon-related developmental regulator N-terminal" evidence="4">
    <location>
        <begin position="38"/>
        <end position="359"/>
    </location>
</feature>
<evidence type="ECO:0008006" key="6">
    <source>
        <dbReference type="Google" id="ProtNLM"/>
    </source>
</evidence>
<feature type="compositionally biased region" description="Basic and acidic residues" evidence="2">
    <location>
        <begin position="420"/>
        <end position="431"/>
    </location>
</feature>
<dbReference type="AlphaFoldDB" id="A0A7S3VGM5"/>
<dbReference type="Gene3D" id="1.25.10.10">
    <property type="entry name" value="Leucine-rich Repeat Variant"/>
    <property type="match status" value="1"/>
</dbReference>
<feature type="compositionally biased region" description="Acidic residues" evidence="2">
    <location>
        <begin position="304"/>
        <end position="313"/>
    </location>
</feature>
<dbReference type="EMBL" id="HBIP01000482">
    <property type="protein sequence ID" value="CAE0485173.1"/>
    <property type="molecule type" value="Transcribed_RNA"/>
</dbReference>
<sequence>MGRKKAIVAMRKEKSALDLDKDWDCISTTSSGTTWTTCAEEFDRKDDASDNFQNNLDQLFEQRYSTREKALSKILQFLRTDVHTDECAENSSTIVSRCLNGLKRGGAAEASLCAQVLGLHFISMPQPDEELLQEVQPDLQRAVTGTGEVRVAAIETLAMGCFVAGGDDDVTIEIMQRLRSQWERGDAKGRATALRSWSLLFTSLSALPEGSVVEDLLAQLARLLHDVREVEVRGAVGEAVGLLVHCCGLGELCTREANGQGSIGESDQEADVEEDEGLDDNGAGTEGVQGDGHVCGGDKKIASSEEEEREEDMQGLGGVVGRMRELAVVGKKRTDTLRHGRRAKAEMRSAFRSVLAVVEHSQVTPTKIKLQHGDTLVVDTLRGNVSLSAFRKMLAGGFQVHLQHNPLLHEVFDFKPSQSRPERMSAQEKRYYRSPNSAAAKSRTADRKGGRQAKASSVML</sequence>
<organism evidence="5">
    <name type="scientific">Dunaliella tertiolecta</name>
    <name type="common">Green alga</name>
    <dbReference type="NCBI Taxonomy" id="3047"/>
    <lineage>
        <taxon>Eukaryota</taxon>
        <taxon>Viridiplantae</taxon>
        <taxon>Chlorophyta</taxon>
        <taxon>core chlorophytes</taxon>
        <taxon>Chlorophyceae</taxon>
        <taxon>CS clade</taxon>
        <taxon>Chlamydomonadales</taxon>
        <taxon>Dunaliellaceae</taxon>
        <taxon>Dunaliella</taxon>
    </lineage>
</organism>
<dbReference type="InterPro" id="IPR007701">
    <property type="entry name" value="Interferon-rel_develop_reg_N"/>
</dbReference>
<evidence type="ECO:0000256" key="2">
    <source>
        <dbReference type="SAM" id="MobiDB-lite"/>
    </source>
</evidence>
<reference evidence="5" key="1">
    <citation type="submission" date="2021-01" db="EMBL/GenBank/DDBJ databases">
        <authorList>
            <person name="Corre E."/>
            <person name="Pelletier E."/>
            <person name="Niang G."/>
            <person name="Scheremetjew M."/>
            <person name="Finn R."/>
            <person name="Kale V."/>
            <person name="Holt S."/>
            <person name="Cochrane G."/>
            <person name="Meng A."/>
            <person name="Brown T."/>
            <person name="Cohen L."/>
        </authorList>
    </citation>
    <scope>NUCLEOTIDE SEQUENCE</scope>
    <source>
        <strain evidence="5">CCMP1320</strain>
    </source>
</reference>
<dbReference type="SUPFAM" id="SSF48371">
    <property type="entry name" value="ARM repeat"/>
    <property type="match status" value="1"/>
</dbReference>
<dbReference type="InterPro" id="IPR011989">
    <property type="entry name" value="ARM-like"/>
</dbReference>
<feature type="domain" description="Interferon-related developmental regulator C-terminal" evidence="3">
    <location>
        <begin position="405"/>
        <end position="448"/>
    </location>
</feature>
<evidence type="ECO:0000313" key="5">
    <source>
        <dbReference type="EMBL" id="CAE0485173.1"/>
    </source>
</evidence>
<feature type="region of interest" description="Disordered" evidence="2">
    <location>
        <begin position="258"/>
        <end position="315"/>
    </location>
</feature>
<dbReference type="Pfam" id="PF05004">
    <property type="entry name" value="IFRD"/>
    <property type="match status" value="1"/>
</dbReference>
<comment type="similarity">
    <text evidence="1">Belongs to the IFRD family.</text>
</comment>
<name>A0A7S3VGM5_DUNTE</name>
<feature type="compositionally biased region" description="Acidic residues" evidence="2">
    <location>
        <begin position="266"/>
        <end position="279"/>
    </location>
</feature>
<dbReference type="InterPro" id="IPR039777">
    <property type="entry name" value="IFRD"/>
</dbReference>
<protein>
    <recommendedName>
        <fullName evidence="6">Interferon-related developmental regulator N-terminal domain-containing protein</fullName>
    </recommendedName>
</protein>
<dbReference type="PANTHER" id="PTHR12354:SF1">
    <property type="entry name" value="INTERFERON-RELATED DEVELOPMENTAL REGULATOR 1"/>
    <property type="match status" value="1"/>
</dbReference>